<dbReference type="Proteomes" id="UP000038830">
    <property type="component" value="Unassembled WGS sequence"/>
</dbReference>
<keyword evidence="7" id="KW-0249">Electron transport</keyword>
<dbReference type="InterPro" id="IPR008027">
    <property type="entry name" value="QCR9"/>
</dbReference>
<evidence type="ECO:0000256" key="5">
    <source>
        <dbReference type="ARBA" id="ARBA00022692"/>
    </source>
</evidence>
<keyword evidence="6" id="KW-0999">Mitochondrion inner membrane</keyword>
<accession>A0A0H5CDT8</accession>
<evidence type="ECO:0000256" key="1">
    <source>
        <dbReference type="ARBA" id="ARBA00004434"/>
    </source>
</evidence>
<evidence type="ECO:0000256" key="8">
    <source>
        <dbReference type="ARBA" id="ARBA00022989"/>
    </source>
</evidence>
<evidence type="ECO:0000256" key="11">
    <source>
        <dbReference type="ARBA" id="ARBA00044247"/>
    </source>
</evidence>
<evidence type="ECO:0000256" key="6">
    <source>
        <dbReference type="ARBA" id="ARBA00022792"/>
    </source>
</evidence>
<evidence type="ECO:0000256" key="3">
    <source>
        <dbReference type="ARBA" id="ARBA00022448"/>
    </source>
</evidence>
<protein>
    <recommendedName>
        <fullName evidence="11">Complex III subunit 9</fullName>
    </recommendedName>
</protein>
<comment type="similarity">
    <text evidence="2">Belongs to the UQCR10/QCR9 family.</text>
</comment>
<dbReference type="SUPFAM" id="SSF81514">
    <property type="entry name" value="Subunit X (non-heme 7 kDa protein) of cytochrome bc1 complex (Ubiquinol-cytochrome c reductase)"/>
    <property type="match status" value="1"/>
</dbReference>
<keyword evidence="10" id="KW-0472">Membrane</keyword>
<dbReference type="Gene3D" id="1.20.5.260">
    <property type="entry name" value="Cytochrome b-c1 complex subunit 9"/>
    <property type="match status" value="1"/>
</dbReference>
<evidence type="ECO:0000256" key="4">
    <source>
        <dbReference type="ARBA" id="ARBA00022660"/>
    </source>
</evidence>
<sequence length="89" mass="10119">MALSSRDEVDGVIGAEVMTSFYSTIYNTIFKRNSIFVGTIFAGAFVFQPVFDSGVTRWYEYHNRGKLWKDIKGKYVGGGDDEEEDEDDE</sequence>
<evidence type="ECO:0000313" key="12">
    <source>
        <dbReference type="EMBL" id="CEP22724.1"/>
    </source>
</evidence>
<dbReference type="PANTHER" id="PTHR12980:SF0">
    <property type="entry name" value="CYTOCHROME B-C1 COMPLEX SUBUNIT 9"/>
    <property type="match status" value="1"/>
</dbReference>
<dbReference type="FunFam" id="1.20.5.260:FF:000001">
    <property type="entry name" value="Cytochrome b-c1 complex subunit 9"/>
    <property type="match status" value="1"/>
</dbReference>
<name>A0A0H5CDT8_CYBJN</name>
<evidence type="ECO:0000256" key="2">
    <source>
        <dbReference type="ARBA" id="ARBA00007856"/>
    </source>
</evidence>
<keyword evidence="5" id="KW-0812">Transmembrane</keyword>
<dbReference type="GO" id="GO:0006122">
    <property type="term" value="P:mitochondrial electron transport, ubiquinol to cytochrome c"/>
    <property type="evidence" value="ECO:0007669"/>
    <property type="project" value="InterPro"/>
</dbReference>
<dbReference type="PANTHER" id="PTHR12980">
    <property type="entry name" value="UBIQUINOL-CYTOCHROME C REDUCTASE COMPLEX, SUBUNIT X"/>
    <property type="match status" value="1"/>
</dbReference>
<organism evidence="12 13">
    <name type="scientific">Cyberlindnera jadinii (strain ATCC 18201 / CBS 1600 / BCRC 20928 / JCM 3617 / NBRC 0987 / NRRL Y-1542)</name>
    <name type="common">Torula yeast</name>
    <name type="synonym">Candida utilis</name>
    <dbReference type="NCBI Taxonomy" id="983966"/>
    <lineage>
        <taxon>Eukaryota</taxon>
        <taxon>Fungi</taxon>
        <taxon>Dikarya</taxon>
        <taxon>Ascomycota</taxon>
        <taxon>Saccharomycotina</taxon>
        <taxon>Saccharomycetes</taxon>
        <taxon>Phaffomycetales</taxon>
        <taxon>Phaffomycetaceae</taxon>
        <taxon>Cyberlindnera</taxon>
    </lineage>
</organism>
<dbReference type="GO" id="GO:0045275">
    <property type="term" value="C:respiratory chain complex III"/>
    <property type="evidence" value="ECO:0007669"/>
    <property type="project" value="InterPro"/>
</dbReference>
<dbReference type="InterPro" id="IPR036656">
    <property type="entry name" value="QCR9_sf"/>
</dbReference>
<evidence type="ECO:0000256" key="10">
    <source>
        <dbReference type="ARBA" id="ARBA00023136"/>
    </source>
</evidence>
<dbReference type="EMBL" id="CDQK01000003">
    <property type="protein sequence ID" value="CEP22724.1"/>
    <property type="molecule type" value="Genomic_DNA"/>
</dbReference>
<dbReference type="Pfam" id="PF05365">
    <property type="entry name" value="UCR_UQCRX_QCR9"/>
    <property type="match status" value="1"/>
</dbReference>
<evidence type="ECO:0000256" key="7">
    <source>
        <dbReference type="ARBA" id="ARBA00022982"/>
    </source>
</evidence>
<evidence type="ECO:0000313" key="13">
    <source>
        <dbReference type="Proteomes" id="UP000038830"/>
    </source>
</evidence>
<dbReference type="AlphaFoldDB" id="A0A0H5CDT8"/>
<proteinExistence type="inferred from homology"/>
<evidence type="ECO:0000256" key="9">
    <source>
        <dbReference type="ARBA" id="ARBA00023128"/>
    </source>
</evidence>
<keyword evidence="4" id="KW-0679">Respiratory chain</keyword>
<keyword evidence="8" id="KW-1133">Transmembrane helix</keyword>
<comment type="subcellular location">
    <subcellularLocation>
        <location evidence="1">Mitochondrion inner membrane</location>
        <topology evidence="1">Single-pass membrane protein</topology>
    </subcellularLocation>
</comment>
<keyword evidence="3" id="KW-0813">Transport</keyword>
<dbReference type="GO" id="GO:0005743">
    <property type="term" value="C:mitochondrial inner membrane"/>
    <property type="evidence" value="ECO:0007669"/>
    <property type="project" value="UniProtKB-SubCell"/>
</dbReference>
<reference evidence="13" key="1">
    <citation type="journal article" date="2015" name="J. Biotechnol.">
        <title>The structure of the Cyberlindnera jadinii genome and its relation to Candida utilis analyzed by the occurrence of single nucleotide polymorphisms.</title>
        <authorList>
            <person name="Rupp O."/>
            <person name="Brinkrolf K."/>
            <person name="Buerth C."/>
            <person name="Kunigo M."/>
            <person name="Schneider J."/>
            <person name="Jaenicke S."/>
            <person name="Goesmann A."/>
            <person name="Puehler A."/>
            <person name="Jaeger K.-E."/>
            <person name="Ernst J.F."/>
        </authorList>
    </citation>
    <scope>NUCLEOTIDE SEQUENCE [LARGE SCALE GENOMIC DNA]</scope>
    <source>
        <strain evidence="13">ATCC 18201 / CBS 1600 / BCRC 20928 / JCM 3617 / NBRC 0987 / NRRL Y-1542</strain>
    </source>
</reference>
<keyword evidence="9" id="KW-0496">Mitochondrion</keyword>
<gene>
    <name evidence="12" type="ORF">BN1211_3134</name>
</gene>